<dbReference type="Proteomes" id="UP000256373">
    <property type="component" value="Unassembled WGS sequence"/>
</dbReference>
<dbReference type="Pfam" id="PF13571">
    <property type="entry name" value="DUF4133"/>
    <property type="match status" value="1"/>
</dbReference>
<accession>A0A3D8Y6D0</accession>
<evidence type="ECO:0000313" key="2">
    <source>
        <dbReference type="EMBL" id="REA58235.1"/>
    </source>
</evidence>
<name>A0A3D8Y6D0_9BACT</name>
<comment type="caution">
    <text evidence="2">The sequence shown here is derived from an EMBL/GenBank/DDBJ whole genome shotgun (WGS) entry which is preliminary data.</text>
</comment>
<reference evidence="2 3" key="1">
    <citation type="submission" date="2018-07" db="EMBL/GenBank/DDBJ databases">
        <title>Dyadobacter roseus sp. nov., isolated from rose rhizosphere soil.</title>
        <authorList>
            <person name="Chen L."/>
        </authorList>
    </citation>
    <scope>NUCLEOTIDE SEQUENCE [LARGE SCALE GENOMIC DNA]</scope>
    <source>
        <strain evidence="2 3">RS19</strain>
    </source>
</reference>
<organism evidence="2 3">
    <name type="scientific">Dyadobacter luteus</name>
    <dbReference type="NCBI Taxonomy" id="2259619"/>
    <lineage>
        <taxon>Bacteria</taxon>
        <taxon>Pseudomonadati</taxon>
        <taxon>Bacteroidota</taxon>
        <taxon>Cytophagia</taxon>
        <taxon>Cytophagales</taxon>
        <taxon>Spirosomataceae</taxon>
        <taxon>Dyadobacter</taxon>
    </lineage>
</organism>
<dbReference type="AlphaFoldDB" id="A0A3D8Y6D0"/>
<gene>
    <name evidence="2" type="ORF">DSL64_21340</name>
</gene>
<protein>
    <recommendedName>
        <fullName evidence="4">DUF4133 domain-containing protein</fullName>
    </recommendedName>
</protein>
<dbReference type="InterPro" id="IPR025407">
    <property type="entry name" value="DUF4133"/>
</dbReference>
<keyword evidence="1" id="KW-0472">Membrane</keyword>
<dbReference type="EMBL" id="QNUL01000022">
    <property type="protein sequence ID" value="REA58235.1"/>
    <property type="molecule type" value="Genomic_DNA"/>
</dbReference>
<sequence>MASKQYPINKGINKSIVFKGLKAQYIGYMGLGLLIDLVFYAVLYMLKVNTYVTLLLTVSLGALIAAGVYHLNAQYGEHGLEKALAKRKIPRRVRSFSRRIFR</sequence>
<evidence type="ECO:0000313" key="3">
    <source>
        <dbReference type="Proteomes" id="UP000256373"/>
    </source>
</evidence>
<evidence type="ECO:0008006" key="4">
    <source>
        <dbReference type="Google" id="ProtNLM"/>
    </source>
</evidence>
<feature type="transmembrane region" description="Helical" evidence="1">
    <location>
        <begin position="25"/>
        <end position="46"/>
    </location>
</feature>
<keyword evidence="3" id="KW-1185">Reference proteome</keyword>
<evidence type="ECO:0000256" key="1">
    <source>
        <dbReference type="SAM" id="Phobius"/>
    </source>
</evidence>
<keyword evidence="1" id="KW-1133">Transmembrane helix</keyword>
<dbReference type="OrthoDB" id="1273979at2"/>
<keyword evidence="1" id="KW-0812">Transmembrane</keyword>
<feature type="transmembrane region" description="Helical" evidence="1">
    <location>
        <begin position="52"/>
        <end position="72"/>
    </location>
</feature>
<proteinExistence type="predicted"/>